<dbReference type="AlphaFoldDB" id="A0A4R6VI14"/>
<evidence type="ECO:0000313" key="2">
    <source>
        <dbReference type="EMBL" id="TDQ60976.1"/>
    </source>
</evidence>
<gene>
    <name evidence="2" type="ORF">EV188_103480</name>
</gene>
<evidence type="ECO:0000313" key="3">
    <source>
        <dbReference type="Proteomes" id="UP000295705"/>
    </source>
</evidence>
<proteinExistence type="predicted"/>
<keyword evidence="3" id="KW-1185">Reference proteome</keyword>
<organism evidence="2 3">
    <name type="scientific">Actinomycetospora succinea</name>
    <dbReference type="NCBI Taxonomy" id="663603"/>
    <lineage>
        <taxon>Bacteria</taxon>
        <taxon>Bacillati</taxon>
        <taxon>Actinomycetota</taxon>
        <taxon>Actinomycetes</taxon>
        <taxon>Pseudonocardiales</taxon>
        <taxon>Pseudonocardiaceae</taxon>
        <taxon>Actinomycetospora</taxon>
    </lineage>
</organism>
<dbReference type="RefSeq" id="WP_133826783.1">
    <property type="nucleotide sequence ID" value="NZ_BAABHR010000011.1"/>
</dbReference>
<feature type="compositionally biased region" description="Basic and acidic residues" evidence="1">
    <location>
        <begin position="9"/>
        <end position="25"/>
    </location>
</feature>
<dbReference type="EMBL" id="SNYO01000003">
    <property type="protein sequence ID" value="TDQ60976.1"/>
    <property type="molecule type" value="Genomic_DNA"/>
</dbReference>
<comment type="caution">
    <text evidence="2">The sequence shown here is derived from an EMBL/GenBank/DDBJ whole genome shotgun (WGS) entry which is preliminary data.</text>
</comment>
<accession>A0A4R6VI14</accession>
<protein>
    <submittedName>
        <fullName evidence="2">Uncharacterized protein</fullName>
    </submittedName>
</protein>
<sequence>MANHRDLHRRAEREAQAAEMRRAAEKVRVRGPGGFAGLDRASAAAVSELLEELASGWRDKPTAPRVWEAATRVADKVLGPEFDPAPQFPGPAPAGHENPNIRRGLLDG</sequence>
<evidence type="ECO:0000256" key="1">
    <source>
        <dbReference type="SAM" id="MobiDB-lite"/>
    </source>
</evidence>
<reference evidence="2 3" key="1">
    <citation type="submission" date="2019-03" db="EMBL/GenBank/DDBJ databases">
        <title>Genomic Encyclopedia of Type Strains, Phase IV (KMG-IV): sequencing the most valuable type-strain genomes for metagenomic binning, comparative biology and taxonomic classification.</title>
        <authorList>
            <person name="Goeker M."/>
        </authorList>
    </citation>
    <scope>NUCLEOTIDE SEQUENCE [LARGE SCALE GENOMIC DNA]</scope>
    <source>
        <strain evidence="2 3">DSM 45775</strain>
    </source>
</reference>
<dbReference type="Proteomes" id="UP000295705">
    <property type="component" value="Unassembled WGS sequence"/>
</dbReference>
<name>A0A4R6VI14_9PSEU</name>
<feature type="region of interest" description="Disordered" evidence="1">
    <location>
        <begin position="79"/>
        <end position="108"/>
    </location>
</feature>
<feature type="region of interest" description="Disordered" evidence="1">
    <location>
        <begin position="1"/>
        <end position="25"/>
    </location>
</feature>